<organism evidence="3 4">
    <name type="scientific">Fructilactobacillus cliffordii</name>
    <dbReference type="NCBI Taxonomy" id="2940299"/>
    <lineage>
        <taxon>Bacteria</taxon>
        <taxon>Bacillati</taxon>
        <taxon>Bacillota</taxon>
        <taxon>Bacilli</taxon>
        <taxon>Lactobacillales</taxon>
        <taxon>Lactobacillaceae</taxon>
        <taxon>Fructilactobacillus</taxon>
    </lineage>
</organism>
<feature type="domain" description="Methylated-DNA-[protein]-cysteine S-methyltransferase DNA binding" evidence="2">
    <location>
        <begin position="87"/>
        <end position="160"/>
    </location>
</feature>
<dbReference type="InterPro" id="IPR036217">
    <property type="entry name" value="MethylDNA_cys_MeTrfase_DNAb"/>
</dbReference>
<protein>
    <submittedName>
        <fullName evidence="3">MGMT family protein</fullName>
    </submittedName>
</protein>
<dbReference type="RefSeq" id="WP_252766430.1">
    <property type="nucleotide sequence ID" value="NZ_CP097119.1"/>
</dbReference>
<dbReference type="InterPro" id="IPR014048">
    <property type="entry name" value="MethylDNA_cys_MeTrfase_DNA-bd"/>
</dbReference>
<dbReference type="Gene3D" id="1.10.10.10">
    <property type="entry name" value="Winged helix-like DNA-binding domain superfamily/Winged helix DNA-binding domain"/>
    <property type="match status" value="1"/>
</dbReference>
<evidence type="ECO:0000259" key="2">
    <source>
        <dbReference type="Pfam" id="PF01035"/>
    </source>
</evidence>
<dbReference type="GO" id="GO:0003824">
    <property type="term" value="F:catalytic activity"/>
    <property type="evidence" value="ECO:0007669"/>
    <property type="project" value="InterPro"/>
</dbReference>
<name>A0A9Q9E2T7_9LACO</name>
<evidence type="ECO:0000313" key="3">
    <source>
        <dbReference type="EMBL" id="USS88913.1"/>
    </source>
</evidence>
<reference evidence="3" key="1">
    <citation type="submission" date="2022-05" db="EMBL/GenBank/DDBJ databases">
        <authorList>
            <person name="Oliphant S.A."/>
            <person name="Watson-Haigh N.S."/>
            <person name="Sumby K.M."/>
            <person name="Gardner J.M."/>
            <person name="Jiranek V."/>
        </authorList>
    </citation>
    <scope>NUCLEOTIDE SEQUENCE</scope>
    <source>
        <strain evidence="3">KI4_B1</strain>
    </source>
</reference>
<evidence type="ECO:0000256" key="1">
    <source>
        <dbReference type="ARBA" id="ARBA00022763"/>
    </source>
</evidence>
<dbReference type="GO" id="GO:0006281">
    <property type="term" value="P:DNA repair"/>
    <property type="evidence" value="ECO:0007669"/>
    <property type="project" value="InterPro"/>
</dbReference>
<dbReference type="PANTHER" id="PTHR10815:SF12">
    <property type="entry name" value="METHYLATED-DNA--PROTEIN-CYSTEINE METHYLTRANSFERASE, INDUCIBLE"/>
    <property type="match status" value="1"/>
</dbReference>
<dbReference type="EMBL" id="CP097119">
    <property type="protein sequence ID" value="USS88913.1"/>
    <property type="molecule type" value="Genomic_DNA"/>
</dbReference>
<sequence length="171" mass="20056">MQRLYWDAINIDGQKVFYTVTDAGLNFVSSPDHGVSQVLRFYPQAFEYVHDHQQTDHYRKELKRYLKGKSDHFGFTLDYFVNGTPQEEEVWQLIRAIPYGKTLTLAEVADQLQLEPQVVQQALQNCPLWLVVPLHRVVERGTDRGYRTDAAMRIYLRNLEQSPKSELRELL</sequence>
<dbReference type="AlphaFoldDB" id="A0A9Q9E2T7"/>
<dbReference type="CDD" id="cd06445">
    <property type="entry name" value="ATase"/>
    <property type="match status" value="1"/>
</dbReference>
<proteinExistence type="predicted"/>
<gene>
    <name evidence="3" type="ORF">M3M40_05350</name>
</gene>
<keyword evidence="1" id="KW-0227">DNA damage</keyword>
<accession>A0A9Q9E2T7</accession>
<dbReference type="Pfam" id="PF01035">
    <property type="entry name" value="DNA_binding_1"/>
    <property type="match status" value="1"/>
</dbReference>
<evidence type="ECO:0000313" key="4">
    <source>
        <dbReference type="Proteomes" id="UP001055911"/>
    </source>
</evidence>
<dbReference type="Proteomes" id="UP001055911">
    <property type="component" value="Chromosome"/>
</dbReference>
<dbReference type="PANTHER" id="PTHR10815">
    <property type="entry name" value="METHYLATED-DNA--PROTEIN-CYSTEINE METHYLTRANSFERASE"/>
    <property type="match status" value="1"/>
</dbReference>
<keyword evidence="4" id="KW-1185">Reference proteome</keyword>
<dbReference type="InterPro" id="IPR036388">
    <property type="entry name" value="WH-like_DNA-bd_sf"/>
</dbReference>
<dbReference type="SUPFAM" id="SSF46767">
    <property type="entry name" value="Methylated DNA-protein cysteine methyltransferase, C-terminal domain"/>
    <property type="match status" value="1"/>
</dbReference>